<feature type="signal peptide" evidence="4">
    <location>
        <begin position="1"/>
        <end position="25"/>
    </location>
</feature>
<dbReference type="AlphaFoldDB" id="A0A6B2NSS2"/>
<dbReference type="InterPro" id="IPR007173">
    <property type="entry name" value="ALO_C"/>
</dbReference>
<keyword evidence="2" id="KW-0274">FAD</keyword>
<dbReference type="InterPro" id="IPR036318">
    <property type="entry name" value="FAD-bd_PCMH-like_sf"/>
</dbReference>
<dbReference type="InterPro" id="IPR016166">
    <property type="entry name" value="FAD-bd_PCMH"/>
</dbReference>
<dbReference type="Gene3D" id="3.30.70.2520">
    <property type="match status" value="1"/>
</dbReference>
<evidence type="ECO:0000256" key="2">
    <source>
        <dbReference type="ARBA" id="ARBA00022827"/>
    </source>
</evidence>
<gene>
    <name evidence="6" type="ORF">G0P99_19675</name>
</gene>
<dbReference type="PIRSF" id="PIRSF000136">
    <property type="entry name" value="LGO_GLO"/>
    <property type="match status" value="1"/>
</dbReference>
<dbReference type="Gene3D" id="3.30.465.10">
    <property type="match status" value="1"/>
</dbReference>
<proteinExistence type="predicted"/>
<dbReference type="PANTHER" id="PTHR43762:SF1">
    <property type="entry name" value="D-ARABINONO-1,4-LACTONE OXIDASE"/>
    <property type="match status" value="1"/>
</dbReference>
<feature type="domain" description="FAD-binding PCMH-type" evidence="5">
    <location>
        <begin position="58"/>
        <end position="225"/>
    </location>
</feature>
<dbReference type="InterPro" id="IPR010031">
    <property type="entry name" value="FAD_lactone_oxidase-like"/>
</dbReference>
<dbReference type="GO" id="GO:0016020">
    <property type="term" value="C:membrane"/>
    <property type="evidence" value="ECO:0007669"/>
    <property type="project" value="InterPro"/>
</dbReference>
<sequence length="477" mass="52362">MTLTRRKLLGYGALAGLAVPAAMQAHWLSRDFTRPGYSPDIPPAPPDRQVWRNWSGYQVATPEQVYSAASEEELAARIAAWPGRIRPVGSGHSFSALVPSEDMILDTGRLSGLISVDAAAGLATFGAGTRLRQAAMLAAEHGLGFANLPDIDVQTLAGSFSTATHGTGRGLQAMHGCITGFRLITADGSTRDVTRASDPDLFDAGRVSLGTLGVITRYTLKLVPSYALNRRLYVLPTNEAIARMHDLAAAHRNFEFYVLPNLGYAAVITHDLFEGEIAGRVPSEDEDWIATLKDLRDILGWWPWLRRRAFGAYVALEVPADGVLEDTTDEYWKLLSTARATRMNEMEYHLPEDRAQEAVREVVAALESRKESFFPMEVRFTAQDDAWLSPFNDGTRVSMAVHKLASEPLDMLFGTVEPMLREYGGRPHWGKLHSLTAPDLAALYPDFDRFAALRARLDPVGKFLNPHTAALFGAGDV</sequence>
<evidence type="ECO:0000256" key="4">
    <source>
        <dbReference type="SAM" id="SignalP"/>
    </source>
</evidence>
<keyword evidence="4" id="KW-0732">Signal</keyword>
<dbReference type="RefSeq" id="WP_164132178.1">
    <property type="nucleotide sequence ID" value="NZ_JAAGOX010000053.1"/>
</dbReference>
<dbReference type="InterPro" id="IPR006311">
    <property type="entry name" value="TAT_signal"/>
</dbReference>
<protein>
    <submittedName>
        <fullName evidence="6">FAD-binding protein</fullName>
    </submittedName>
</protein>
<name>A0A6B2NSS2_9RHOB</name>
<feature type="chain" id="PRO_5025593682" evidence="4">
    <location>
        <begin position="26"/>
        <end position="477"/>
    </location>
</feature>
<dbReference type="InterPro" id="IPR006094">
    <property type="entry name" value="Oxid_FAD_bind_N"/>
</dbReference>
<dbReference type="PROSITE" id="PS51318">
    <property type="entry name" value="TAT"/>
    <property type="match status" value="1"/>
</dbReference>
<dbReference type="Gene3D" id="1.10.45.10">
    <property type="entry name" value="Vanillyl-alcohol Oxidase, Chain A, domain 4"/>
    <property type="match status" value="1"/>
</dbReference>
<dbReference type="SUPFAM" id="SSF56176">
    <property type="entry name" value="FAD-binding/transporter-associated domain-like"/>
    <property type="match status" value="1"/>
</dbReference>
<keyword evidence="1" id="KW-0285">Flavoprotein</keyword>
<accession>A0A6B2NSS2</accession>
<organism evidence="6">
    <name type="scientific">Ruegeria sp. PrR005</name>
    <dbReference type="NCBI Taxonomy" id="2706882"/>
    <lineage>
        <taxon>Bacteria</taxon>
        <taxon>Pseudomonadati</taxon>
        <taxon>Pseudomonadota</taxon>
        <taxon>Alphaproteobacteria</taxon>
        <taxon>Rhodobacterales</taxon>
        <taxon>Roseobacteraceae</taxon>
        <taxon>Ruegeria</taxon>
    </lineage>
</organism>
<dbReference type="GO" id="GO:0071949">
    <property type="term" value="F:FAD binding"/>
    <property type="evidence" value="ECO:0007669"/>
    <property type="project" value="InterPro"/>
</dbReference>
<evidence type="ECO:0000256" key="3">
    <source>
        <dbReference type="ARBA" id="ARBA00023002"/>
    </source>
</evidence>
<dbReference type="PANTHER" id="PTHR43762">
    <property type="entry name" value="L-GULONOLACTONE OXIDASE"/>
    <property type="match status" value="1"/>
</dbReference>
<dbReference type="Gene3D" id="3.30.43.10">
    <property type="entry name" value="Uridine Diphospho-n-acetylenolpyruvylglucosamine Reductase, domain 2"/>
    <property type="match status" value="1"/>
</dbReference>
<dbReference type="EMBL" id="JAAGOX010000053">
    <property type="protein sequence ID" value="NDW47172.1"/>
    <property type="molecule type" value="Genomic_DNA"/>
</dbReference>
<reference evidence="6" key="1">
    <citation type="submission" date="2020-02" db="EMBL/GenBank/DDBJ databases">
        <title>Delineation of the pyrene-degrading pathway in Roseobacter clade bacteria by genomic analysis.</title>
        <authorList>
            <person name="Zhou H."/>
            <person name="Wang H."/>
        </authorList>
    </citation>
    <scope>NUCLEOTIDE SEQUENCE</scope>
    <source>
        <strain evidence="6">PrR005</strain>
    </source>
</reference>
<dbReference type="PROSITE" id="PS51387">
    <property type="entry name" value="FAD_PCMH"/>
    <property type="match status" value="1"/>
</dbReference>
<evidence type="ECO:0000313" key="6">
    <source>
        <dbReference type="EMBL" id="NDW47172.1"/>
    </source>
</evidence>
<dbReference type="NCBIfam" id="TIGR01679">
    <property type="entry name" value="bact_FAD_ox"/>
    <property type="match status" value="1"/>
</dbReference>
<comment type="caution">
    <text evidence="6">The sequence shown here is derived from an EMBL/GenBank/DDBJ whole genome shotgun (WGS) entry which is preliminary data.</text>
</comment>
<dbReference type="GO" id="GO:0003885">
    <property type="term" value="F:D-arabinono-1,4-lactone oxidase activity"/>
    <property type="evidence" value="ECO:0007669"/>
    <property type="project" value="InterPro"/>
</dbReference>
<dbReference type="Pfam" id="PF04030">
    <property type="entry name" value="ALO"/>
    <property type="match status" value="1"/>
</dbReference>
<keyword evidence="3" id="KW-0560">Oxidoreductase</keyword>
<dbReference type="InterPro" id="IPR016169">
    <property type="entry name" value="FAD-bd_PCMH_sub2"/>
</dbReference>
<evidence type="ECO:0000259" key="5">
    <source>
        <dbReference type="PROSITE" id="PS51387"/>
    </source>
</evidence>
<dbReference type="InterPro" id="IPR016167">
    <property type="entry name" value="FAD-bd_PCMH_sub1"/>
</dbReference>
<evidence type="ECO:0000256" key="1">
    <source>
        <dbReference type="ARBA" id="ARBA00022630"/>
    </source>
</evidence>
<dbReference type="InterPro" id="IPR016171">
    <property type="entry name" value="Vanillyl_alc_oxidase_C-sub2"/>
</dbReference>
<dbReference type="Pfam" id="PF01565">
    <property type="entry name" value="FAD_binding_4"/>
    <property type="match status" value="1"/>
</dbReference>